<dbReference type="GO" id="GO:0016491">
    <property type="term" value="F:oxidoreductase activity"/>
    <property type="evidence" value="ECO:0007669"/>
    <property type="project" value="UniProtKB-KW"/>
</dbReference>
<dbReference type="AlphaFoldDB" id="A0A5B2VJL3"/>
<comment type="similarity">
    <text evidence="1">Belongs to the short-chain dehydrogenases/reductases (SDR) family.</text>
</comment>
<dbReference type="RefSeq" id="WP_149840450.1">
    <property type="nucleotide sequence ID" value="NZ_VUOC01000004.1"/>
</dbReference>
<keyword evidence="4" id="KW-1185">Reference proteome</keyword>
<dbReference type="PRINTS" id="PR00081">
    <property type="entry name" value="GDHRDH"/>
</dbReference>
<dbReference type="EMBL" id="VUOC01000004">
    <property type="protein sequence ID" value="KAA2239271.1"/>
    <property type="molecule type" value="Genomic_DNA"/>
</dbReference>
<protein>
    <submittedName>
        <fullName evidence="3">SDR family oxidoreductase</fullName>
    </submittedName>
</protein>
<proteinExistence type="inferred from homology"/>
<dbReference type="InterPro" id="IPR045000">
    <property type="entry name" value="TR"/>
</dbReference>
<evidence type="ECO:0000313" key="4">
    <source>
        <dbReference type="Proteomes" id="UP000324611"/>
    </source>
</evidence>
<comment type="caution">
    <text evidence="3">The sequence shown here is derived from an EMBL/GenBank/DDBJ whole genome shotgun (WGS) entry which is preliminary data.</text>
</comment>
<dbReference type="NCBIfam" id="NF005559">
    <property type="entry name" value="PRK07231.1"/>
    <property type="match status" value="1"/>
</dbReference>
<organism evidence="3 4">
    <name type="scientific">Chitinophaga agrisoli</name>
    <dbReference type="NCBI Taxonomy" id="2607653"/>
    <lineage>
        <taxon>Bacteria</taxon>
        <taxon>Pseudomonadati</taxon>
        <taxon>Bacteroidota</taxon>
        <taxon>Chitinophagia</taxon>
        <taxon>Chitinophagales</taxon>
        <taxon>Chitinophagaceae</taxon>
        <taxon>Chitinophaga</taxon>
    </lineage>
</organism>
<keyword evidence="2" id="KW-0560">Oxidoreductase</keyword>
<accession>A0A5B2VJL3</accession>
<name>A0A5B2VJL3_9BACT</name>
<dbReference type="PRINTS" id="PR00080">
    <property type="entry name" value="SDRFAMILY"/>
</dbReference>
<dbReference type="InterPro" id="IPR002347">
    <property type="entry name" value="SDR_fam"/>
</dbReference>
<evidence type="ECO:0000313" key="3">
    <source>
        <dbReference type="EMBL" id="KAA2239271.1"/>
    </source>
</evidence>
<dbReference type="SUPFAM" id="SSF51735">
    <property type="entry name" value="NAD(P)-binding Rossmann-fold domains"/>
    <property type="match status" value="1"/>
</dbReference>
<dbReference type="Proteomes" id="UP000324611">
    <property type="component" value="Unassembled WGS sequence"/>
</dbReference>
<dbReference type="PANTHER" id="PTHR42898">
    <property type="entry name" value="TROPINONE REDUCTASE"/>
    <property type="match status" value="1"/>
</dbReference>
<dbReference type="NCBIfam" id="NF006693">
    <property type="entry name" value="PRK09242.1"/>
    <property type="match status" value="1"/>
</dbReference>
<dbReference type="InterPro" id="IPR020904">
    <property type="entry name" value="Sc_DH/Rdtase_CS"/>
</dbReference>
<dbReference type="PROSITE" id="PS00061">
    <property type="entry name" value="ADH_SHORT"/>
    <property type="match status" value="1"/>
</dbReference>
<reference evidence="3 4" key="1">
    <citation type="submission" date="2019-09" db="EMBL/GenBank/DDBJ databases">
        <title>Chitinophaga ginsengihumi sp. nov., isolated from soil of ginseng rhizosphere.</title>
        <authorList>
            <person name="Lee J."/>
        </authorList>
    </citation>
    <scope>NUCLEOTIDE SEQUENCE [LARGE SCALE GENOMIC DNA]</scope>
    <source>
        <strain evidence="3 4">BN140078</strain>
    </source>
</reference>
<evidence type="ECO:0000256" key="1">
    <source>
        <dbReference type="ARBA" id="ARBA00006484"/>
    </source>
</evidence>
<evidence type="ECO:0000256" key="2">
    <source>
        <dbReference type="ARBA" id="ARBA00023002"/>
    </source>
</evidence>
<dbReference type="PANTHER" id="PTHR42898:SF6">
    <property type="entry name" value="NADP-DEPENDENT MANNITOL DEHYDROGENASE"/>
    <property type="match status" value="1"/>
</dbReference>
<sequence>MANWHLKNKKAVVTGGSKGIGKAIVQELLELGASVLFTARQEPELAAAREAFSGKGFTAFTLAGDVNDPAHRHHIVEWVQQHWGGALDILVNNAGINVRKPSADYSEAEYRKVLDIDLVAPFELCRLLYGPLRQSGHGAIINISSVAGSLDAQTGAPYGMAKAGLLQLTRSLASEWAASGIRVNSVSPWFTETPLTAGLLANQEKLAVITGRTPMRRIARDEEVAAAVAFLAMDKASFITGQNLSVDGGATISIL</sequence>
<reference evidence="3 4" key="2">
    <citation type="submission" date="2019-09" db="EMBL/GenBank/DDBJ databases">
        <authorList>
            <person name="Jin C."/>
        </authorList>
    </citation>
    <scope>NUCLEOTIDE SEQUENCE [LARGE SCALE GENOMIC DNA]</scope>
    <source>
        <strain evidence="3 4">BN140078</strain>
    </source>
</reference>
<dbReference type="Gene3D" id="3.40.50.720">
    <property type="entry name" value="NAD(P)-binding Rossmann-like Domain"/>
    <property type="match status" value="1"/>
</dbReference>
<gene>
    <name evidence="3" type="ORF">F0L74_23995</name>
</gene>
<dbReference type="InterPro" id="IPR036291">
    <property type="entry name" value="NAD(P)-bd_dom_sf"/>
</dbReference>
<dbReference type="Pfam" id="PF13561">
    <property type="entry name" value="adh_short_C2"/>
    <property type="match status" value="1"/>
</dbReference>
<dbReference type="FunFam" id="3.40.50.720:FF:000084">
    <property type="entry name" value="Short-chain dehydrogenase reductase"/>
    <property type="match status" value="1"/>
</dbReference>